<comment type="subcellular location">
    <subcellularLocation>
        <location evidence="1 9">Secreted</location>
        <location evidence="1 9">Extracellular space</location>
        <location evidence="1 9">Extracellular matrix</location>
    </subcellularLocation>
</comment>
<dbReference type="Pfam" id="PF00110">
    <property type="entry name" value="wnt"/>
    <property type="match status" value="1"/>
</dbReference>
<reference evidence="10" key="1">
    <citation type="journal article" date="2018" name="Nature">
        <title>Convergent evolution of bilaterian nerve cords.</title>
        <authorList>
            <person name="Martin-Duran J.M."/>
            <person name="Pang K."/>
            <person name="Borve A."/>
            <person name="Le H.S."/>
            <person name="Furu A."/>
            <person name="Cannon J.T."/>
            <person name="Jondelius U."/>
            <person name="Hejnol A."/>
        </authorList>
    </citation>
    <scope>NUCLEOTIDE SEQUENCE</scope>
</reference>
<evidence type="ECO:0000256" key="8">
    <source>
        <dbReference type="ARBA" id="ARBA00023288"/>
    </source>
</evidence>
<evidence type="ECO:0000256" key="4">
    <source>
        <dbReference type="ARBA" id="ARBA00022525"/>
    </source>
</evidence>
<dbReference type="GO" id="GO:0030182">
    <property type="term" value="P:neuron differentiation"/>
    <property type="evidence" value="ECO:0007669"/>
    <property type="project" value="TreeGrafter"/>
</dbReference>
<organism evidence="10">
    <name type="scientific">Meara stichopi</name>
    <dbReference type="NCBI Taxonomy" id="84115"/>
    <lineage>
        <taxon>Eukaryota</taxon>
        <taxon>Metazoa</taxon>
        <taxon>Xenacoelomorpha</taxon>
        <taxon>Acoelomorpha</taxon>
        <taxon>Nemertodermatida</taxon>
        <taxon>Nemertodermatidae</taxon>
        <taxon>Meara</taxon>
    </lineage>
</organism>
<dbReference type="CDD" id="cd13113">
    <property type="entry name" value="Wnt"/>
    <property type="match status" value="1"/>
</dbReference>
<keyword evidence="7" id="KW-1015">Disulfide bond</keyword>
<protein>
    <recommendedName>
        <fullName evidence="9">Protein Wnt</fullName>
    </recommendedName>
</protein>
<evidence type="ECO:0000256" key="1">
    <source>
        <dbReference type="ARBA" id="ARBA00004498"/>
    </source>
</evidence>
<dbReference type="PROSITE" id="PS00246">
    <property type="entry name" value="WNT1"/>
    <property type="match status" value="1"/>
</dbReference>
<evidence type="ECO:0000256" key="6">
    <source>
        <dbReference type="ARBA" id="ARBA00022687"/>
    </source>
</evidence>
<evidence type="ECO:0000256" key="2">
    <source>
        <dbReference type="ARBA" id="ARBA00005683"/>
    </source>
</evidence>
<dbReference type="InterPro" id="IPR005817">
    <property type="entry name" value="Wnt"/>
</dbReference>
<dbReference type="PANTHER" id="PTHR12027">
    <property type="entry name" value="WNT RELATED"/>
    <property type="match status" value="1"/>
</dbReference>
<dbReference type="GO" id="GO:0005109">
    <property type="term" value="F:frizzled binding"/>
    <property type="evidence" value="ECO:0007669"/>
    <property type="project" value="TreeGrafter"/>
</dbReference>
<dbReference type="EMBL" id="KY709797">
    <property type="protein sequence ID" value="AVK72348.1"/>
    <property type="molecule type" value="mRNA"/>
</dbReference>
<dbReference type="PANTHER" id="PTHR12027:SF91">
    <property type="entry name" value="PROTO-ONCOGENE WNT-1"/>
    <property type="match status" value="1"/>
</dbReference>
<keyword evidence="3 9" id="KW-0217">Developmental protein</keyword>
<keyword evidence="6 9" id="KW-0879">Wnt signaling pathway</keyword>
<dbReference type="AlphaFoldDB" id="A0A2P1DVD5"/>
<keyword evidence="5" id="KW-0272">Extracellular matrix</keyword>
<dbReference type="PRINTS" id="PR01349">
    <property type="entry name" value="WNTPROTEIN"/>
</dbReference>
<keyword evidence="4" id="KW-0964">Secreted</keyword>
<dbReference type="InterPro" id="IPR018161">
    <property type="entry name" value="Wnt_CS"/>
</dbReference>
<dbReference type="Gene3D" id="3.30.2460.20">
    <property type="match status" value="1"/>
</dbReference>
<sequence length="384" mass="43405">MVNVTPVSVYAAVVLLLFILTYSHSASIKVKKSKYWWSVAALSPKEIMNKKKGSLHLIKKQKKLVRENQGSLKQLHQGVLTGIRECQQQFRGKRWNCTIVPEPHNKKRTLFGPVLKIASKEIAFLYAITSASVTQAISRGCSKGEIETCGCDHSGGLKLNSDRKPPNLGPNEEYRWGGCADNVKFGYDFSRKFIDIVEKSKDHRSLMNLHNNEAGRQAVLANTKTTCKCHGMSGSCSTKSCWKIMNDDSVIGDYLKLKFIDASRVTLSNKIFDVRDIRSKKISTAELLSPYDNFYAEPTVHQLVYFHVSPDFCKPDKLIGSVGTSQRICNDTDHSDNSCNDLCCGRGHHQKDVVISYRCKCMFHWCCEVQCQECKRTELRSWCN</sequence>
<evidence type="ECO:0000256" key="9">
    <source>
        <dbReference type="RuleBase" id="RU003500"/>
    </source>
</evidence>
<proteinExistence type="evidence at transcript level"/>
<evidence type="ECO:0000256" key="5">
    <source>
        <dbReference type="ARBA" id="ARBA00022530"/>
    </source>
</evidence>
<comment type="similarity">
    <text evidence="2 9">Belongs to the Wnt family.</text>
</comment>
<dbReference type="InterPro" id="IPR043158">
    <property type="entry name" value="Wnt_C"/>
</dbReference>
<accession>A0A2P1DVD5</accession>
<evidence type="ECO:0000256" key="3">
    <source>
        <dbReference type="ARBA" id="ARBA00022473"/>
    </source>
</evidence>
<dbReference type="GO" id="GO:0060070">
    <property type="term" value="P:canonical Wnt signaling pathway"/>
    <property type="evidence" value="ECO:0007669"/>
    <property type="project" value="TreeGrafter"/>
</dbReference>
<comment type="function">
    <text evidence="9">Ligand for members of the frizzled family of seven transmembrane receptors.</text>
</comment>
<dbReference type="GO" id="GO:0045165">
    <property type="term" value="P:cell fate commitment"/>
    <property type="evidence" value="ECO:0007669"/>
    <property type="project" value="TreeGrafter"/>
</dbReference>
<dbReference type="GO" id="GO:0005125">
    <property type="term" value="F:cytokine activity"/>
    <property type="evidence" value="ECO:0007669"/>
    <property type="project" value="TreeGrafter"/>
</dbReference>
<evidence type="ECO:0000256" key="7">
    <source>
        <dbReference type="ARBA" id="ARBA00023157"/>
    </source>
</evidence>
<dbReference type="GO" id="GO:0005615">
    <property type="term" value="C:extracellular space"/>
    <property type="evidence" value="ECO:0007669"/>
    <property type="project" value="TreeGrafter"/>
</dbReference>
<evidence type="ECO:0000313" key="10">
    <source>
        <dbReference type="EMBL" id="AVK72348.1"/>
    </source>
</evidence>
<dbReference type="SMART" id="SM00097">
    <property type="entry name" value="WNT1"/>
    <property type="match status" value="1"/>
</dbReference>
<name>A0A2P1DVD5_9BILA</name>
<keyword evidence="8" id="KW-0449">Lipoprotein</keyword>